<feature type="domain" description="AbiEi antitoxin N-terminal" evidence="1">
    <location>
        <begin position="6"/>
        <end position="51"/>
    </location>
</feature>
<dbReference type="Proteomes" id="UP000288388">
    <property type="component" value="Unassembled WGS sequence"/>
</dbReference>
<proteinExistence type="predicted"/>
<gene>
    <name evidence="4" type="ORF">EK398_18045</name>
    <name evidence="2" type="ORF">P7D43_02355</name>
    <name evidence="3" type="ORF">P7D79_14510</name>
</gene>
<evidence type="ECO:0000313" key="5">
    <source>
        <dbReference type="Proteomes" id="UP000288388"/>
    </source>
</evidence>
<dbReference type="EMBL" id="JARPWH010000004">
    <property type="protein sequence ID" value="MDT2401202.1"/>
    <property type="molecule type" value="Genomic_DNA"/>
</dbReference>
<accession>A0A437UFX5</accession>
<comment type="caution">
    <text evidence="4">The sequence shown here is derived from an EMBL/GenBank/DDBJ whole genome shotgun (WGS) entry which is preliminary data.</text>
</comment>
<evidence type="ECO:0000313" key="3">
    <source>
        <dbReference type="EMBL" id="MDT2515435.1"/>
    </source>
</evidence>
<dbReference type="Proteomes" id="UP001260773">
    <property type="component" value="Unassembled WGS sequence"/>
</dbReference>
<evidence type="ECO:0000313" key="4">
    <source>
        <dbReference type="EMBL" id="RVU92428.1"/>
    </source>
</evidence>
<dbReference type="EMBL" id="RYZS01000002">
    <property type="protein sequence ID" value="RVU92428.1"/>
    <property type="molecule type" value="Genomic_DNA"/>
</dbReference>
<reference evidence="2 6" key="2">
    <citation type="submission" date="2023-03" db="EMBL/GenBank/DDBJ databases">
        <authorList>
            <person name="Shen W."/>
            <person name="Cai J."/>
        </authorList>
    </citation>
    <scope>NUCLEOTIDE SEQUENCE</scope>
    <source>
        <strain evidence="2">P33-2</strain>
        <strain evidence="3 6">Y2</strain>
    </source>
</reference>
<dbReference type="GeneID" id="69570278"/>
<dbReference type="Pfam" id="PF13338">
    <property type="entry name" value="AbiEi_4"/>
    <property type="match status" value="1"/>
</dbReference>
<dbReference type="InterPro" id="IPR025159">
    <property type="entry name" value="AbiEi_N"/>
</dbReference>
<sequence length="195" mass="22449">MNKKDKVLEIAYKNNGILLTKQITDAGIYRSALQELEAEGKIIRVQHGVYVTSDGYVDDFFLLQHRFPKGIYSHETALYLLGYSDRAPLKIVMTFPQGQSSTRMKKAHIRPVMISNNYEIGKTIINRNGTDISVYTIERTLVDLLKPRYDTDMEQLVPALKRYANSTEKDVNKLFRYAKLFGVEKKMNDYMGVLL</sequence>
<organism evidence="4 5">
    <name type="scientific">Enterococcus avium</name>
    <name type="common">Streptococcus avium</name>
    <dbReference type="NCBI Taxonomy" id="33945"/>
    <lineage>
        <taxon>Bacteria</taxon>
        <taxon>Bacillati</taxon>
        <taxon>Bacillota</taxon>
        <taxon>Bacilli</taxon>
        <taxon>Lactobacillales</taxon>
        <taxon>Enterococcaceae</taxon>
        <taxon>Enterococcus</taxon>
    </lineage>
</organism>
<dbReference type="EMBL" id="JARPWY010000043">
    <property type="protein sequence ID" value="MDT2515435.1"/>
    <property type="molecule type" value="Genomic_DNA"/>
</dbReference>
<dbReference type="Proteomes" id="UP001264335">
    <property type="component" value="Unassembled WGS sequence"/>
</dbReference>
<name>A0A437UFX5_ENTAV</name>
<dbReference type="AlphaFoldDB" id="A0A437UFX5"/>
<dbReference type="RefSeq" id="WP_048718405.1">
    <property type="nucleotide sequence ID" value="NZ_JADPDV010000006.1"/>
</dbReference>
<evidence type="ECO:0000313" key="6">
    <source>
        <dbReference type="Proteomes" id="UP001264335"/>
    </source>
</evidence>
<protein>
    <submittedName>
        <fullName evidence="4">Abortive phage infection protein</fullName>
    </submittedName>
    <submittedName>
        <fullName evidence="2">Type IV toxin-antitoxin system AbiEi family antitoxin domain-containing protein</fullName>
    </submittedName>
</protein>
<reference evidence="4 5" key="1">
    <citation type="submission" date="2018-12" db="EMBL/GenBank/DDBJ databases">
        <title>A novel vanA-carrying plasmid in a clinical isolate of Enterococcus avium.</title>
        <authorList>
            <person name="Bernasconi O.J."/>
            <person name="Luzzaro F."/>
            <person name="Endimiani A."/>
        </authorList>
    </citation>
    <scope>NUCLEOTIDE SEQUENCE [LARGE SCALE GENOMIC DNA]</scope>
    <source>
        <strain evidence="4 5">LC0559/18</strain>
    </source>
</reference>
<evidence type="ECO:0000313" key="2">
    <source>
        <dbReference type="EMBL" id="MDT2401202.1"/>
    </source>
</evidence>
<evidence type="ECO:0000259" key="1">
    <source>
        <dbReference type="Pfam" id="PF13338"/>
    </source>
</evidence>